<gene>
    <name evidence="3" type="ORF">PSU4_41680</name>
</gene>
<keyword evidence="4" id="KW-1185">Reference proteome</keyword>
<feature type="domain" description="Pyrroline-5-carboxylate reductase catalytic N-terminal" evidence="2">
    <location>
        <begin position="35"/>
        <end position="75"/>
    </location>
</feature>
<dbReference type="Proteomes" id="UP000321685">
    <property type="component" value="Unassembled WGS sequence"/>
</dbReference>
<dbReference type="InterPro" id="IPR051267">
    <property type="entry name" value="STEAP_metalloreductase"/>
</dbReference>
<evidence type="ECO:0000313" key="3">
    <source>
        <dbReference type="EMBL" id="GEL25214.1"/>
    </source>
</evidence>
<dbReference type="Pfam" id="PF03807">
    <property type="entry name" value="F420_oxidored"/>
    <property type="match status" value="1"/>
</dbReference>
<organism evidence="3 4">
    <name type="scientific">Pseudonocardia sulfidoxydans NBRC 16205</name>
    <dbReference type="NCBI Taxonomy" id="1223511"/>
    <lineage>
        <taxon>Bacteria</taxon>
        <taxon>Bacillati</taxon>
        <taxon>Actinomycetota</taxon>
        <taxon>Actinomycetes</taxon>
        <taxon>Pseudonocardiales</taxon>
        <taxon>Pseudonocardiaceae</taxon>
        <taxon>Pseudonocardia</taxon>
    </lineage>
</organism>
<protein>
    <submittedName>
        <fullName evidence="3">Dinucleotide-binding protein</fullName>
    </submittedName>
</protein>
<dbReference type="PANTHER" id="PTHR14239">
    <property type="entry name" value="DUDULIN-RELATED"/>
    <property type="match status" value="1"/>
</dbReference>
<proteinExistence type="predicted"/>
<dbReference type="InterPro" id="IPR036291">
    <property type="entry name" value="NAD(P)-bd_dom_sf"/>
</dbReference>
<reference evidence="3 4" key="1">
    <citation type="submission" date="2019-07" db="EMBL/GenBank/DDBJ databases">
        <title>Whole genome shotgun sequence of Pseudonocardia sulfidoxydans NBRC 16205.</title>
        <authorList>
            <person name="Hosoyama A."/>
            <person name="Uohara A."/>
            <person name="Ohji S."/>
            <person name="Ichikawa N."/>
        </authorList>
    </citation>
    <scope>NUCLEOTIDE SEQUENCE [LARGE SCALE GENOMIC DNA]</scope>
    <source>
        <strain evidence="3 4">NBRC 16205</strain>
    </source>
</reference>
<evidence type="ECO:0000256" key="1">
    <source>
        <dbReference type="ARBA" id="ARBA00023002"/>
    </source>
</evidence>
<dbReference type="GO" id="GO:0016491">
    <property type="term" value="F:oxidoreductase activity"/>
    <property type="evidence" value="ECO:0007669"/>
    <property type="project" value="UniProtKB-KW"/>
</dbReference>
<evidence type="ECO:0000313" key="4">
    <source>
        <dbReference type="Proteomes" id="UP000321685"/>
    </source>
</evidence>
<comment type="caution">
    <text evidence="3">The sequence shown here is derived from an EMBL/GenBank/DDBJ whole genome shotgun (WGS) entry which is preliminary data.</text>
</comment>
<keyword evidence="1" id="KW-0560">Oxidoreductase</keyword>
<evidence type="ECO:0000259" key="2">
    <source>
        <dbReference type="Pfam" id="PF03807"/>
    </source>
</evidence>
<dbReference type="InterPro" id="IPR028939">
    <property type="entry name" value="P5C_Rdtase_cat_N"/>
</dbReference>
<sequence length="193" mass="19234">MAHVSIIGTGNMGQAIASVAGKGGHTVQLLGRDDAATAVTGDIVVLAVPYSAISQIVTARAAGLAGKTVVDITNPLDFETFDSLMVPTDSSAAAEIAAMLPDSVVLKAFNTTFAGTLAAGSVGPLTTTVLIAGDDAAAKSELAAVLASGGLKAVDAGPLRRARELEAVGFLQLTLAANEKISWTGGFGLVDQA</sequence>
<dbReference type="Gene3D" id="3.40.50.720">
    <property type="entry name" value="NAD(P)-binding Rossmann-like Domain"/>
    <property type="match status" value="1"/>
</dbReference>
<dbReference type="PANTHER" id="PTHR14239:SF10">
    <property type="entry name" value="REDUCTASE"/>
    <property type="match status" value="1"/>
</dbReference>
<dbReference type="EMBL" id="BJVJ01000048">
    <property type="protein sequence ID" value="GEL25214.1"/>
    <property type="molecule type" value="Genomic_DNA"/>
</dbReference>
<name>A0A511DN36_9PSEU</name>
<accession>A0A511DN36</accession>
<dbReference type="AlphaFoldDB" id="A0A511DN36"/>
<dbReference type="RefSeq" id="WP_147110987.1">
    <property type="nucleotide sequence ID" value="NZ_BJVJ01000048.1"/>
</dbReference>
<dbReference type="OrthoDB" id="5738121at2"/>
<dbReference type="SUPFAM" id="SSF51735">
    <property type="entry name" value="NAD(P)-binding Rossmann-fold domains"/>
    <property type="match status" value="1"/>
</dbReference>